<dbReference type="OMA" id="DSYYEIC"/>
<gene>
    <name evidence="8" type="ORF">KI387_017445</name>
</gene>
<name>A0AA38LGC2_TAXCH</name>
<dbReference type="InterPro" id="IPR035952">
    <property type="entry name" value="Rhomboid-like_sf"/>
</dbReference>
<comment type="subcellular location">
    <subcellularLocation>
        <location evidence="1">Membrane</location>
        <topology evidence="1">Multi-pass membrane protein</topology>
    </subcellularLocation>
</comment>
<evidence type="ECO:0000256" key="3">
    <source>
        <dbReference type="ARBA" id="ARBA00022692"/>
    </source>
</evidence>
<feature type="transmembrane region" description="Helical" evidence="6">
    <location>
        <begin position="16"/>
        <end position="37"/>
    </location>
</feature>
<protein>
    <recommendedName>
        <fullName evidence="7">Peptidase S54 rhomboid domain-containing protein</fullName>
    </recommendedName>
</protein>
<dbReference type="Proteomes" id="UP000824469">
    <property type="component" value="Unassembled WGS sequence"/>
</dbReference>
<dbReference type="AlphaFoldDB" id="A0AA38LGC2"/>
<reference evidence="8 9" key="1">
    <citation type="journal article" date="2021" name="Nat. Plants">
        <title>The Taxus genome provides insights into paclitaxel biosynthesis.</title>
        <authorList>
            <person name="Xiong X."/>
            <person name="Gou J."/>
            <person name="Liao Q."/>
            <person name="Li Y."/>
            <person name="Zhou Q."/>
            <person name="Bi G."/>
            <person name="Li C."/>
            <person name="Du R."/>
            <person name="Wang X."/>
            <person name="Sun T."/>
            <person name="Guo L."/>
            <person name="Liang H."/>
            <person name="Lu P."/>
            <person name="Wu Y."/>
            <person name="Zhang Z."/>
            <person name="Ro D.K."/>
            <person name="Shang Y."/>
            <person name="Huang S."/>
            <person name="Yan J."/>
        </authorList>
    </citation>
    <scope>NUCLEOTIDE SEQUENCE [LARGE SCALE GENOMIC DNA]</scope>
    <source>
        <strain evidence="8">Ta-2019</strain>
    </source>
</reference>
<comment type="similarity">
    <text evidence="2">Belongs to the peptidase S54 family.</text>
</comment>
<organism evidence="8 9">
    <name type="scientific">Taxus chinensis</name>
    <name type="common">Chinese yew</name>
    <name type="synonym">Taxus wallichiana var. chinensis</name>
    <dbReference type="NCBI Taxonomy" id="29808"/>
    <lineage>
        <taxon>Eukaryota</taxon>
        <taxon>Viridiplantae</taxon>
        <taxon>Streptophyta</taxon>
        <taxon>Embryophyta</taxon>
        <taxon>Tracheophyta</taxon>
        <taxon>Spermatophyta</taxon>
        <taxon>Pinopsida</taxon>
        <taxon>Pinidae</taxon>
        <taxon>Conifers II</taxon>
        <taxon>Cupressales</taxon>
        <taxon>Taxaceae</taxon>
        <taxon>Taxus</taxon>
    </lineage>
</organism>
<evidence type="ECO:0000313" key="9">
    <source>
        <dbReference type="Proteomes" id="UP000824469"/>
    </source>
</evidence>
<dbReference type="Pfam" id="PF01694">
    <property type="entry name" value="Rhomboid"/>
    <property type="match status" value="1"/>
</dbReference>
<feature type="transmembrane region" description="Helical" evidence="6">
    <location>
        <begin position="57"/>
        <end position="80"/>
    </location>
</feature>
<evidence type="ECO:0000256" key="1">
    <source>
        <dbReference type="ARBA" id="ARBA00004141"/>
    </source>
</evidence>
<evidence type="ECO:0000256" key="6">
    <source>
        <dbReference type="SAM" id="Phobius"/>
    </source>
</evidence>
<evidence type="ECO:0000256" key="5">
    <source>
        <dbReference type="ARBA" id="ARBA00023136"/>
    </source>
</evidence>
<dbReference type="GO" id="GO:0016020">
    <property type="term" value="C:membrane"/>
    <property type="evidence" value="ECO:0007669"/>
    <property type="project" value="UniProtKB-SubCell"/>
</dbReference>
<dbReference type="PANTHER" id="PTHR11009">
    <property type="entry name" value="DER1-LIKE PROTEIN, DERLIN"/>
    <property type="match status" value="1"/>
</dbReference>
<dbReference type="Gene3D" id="1.20.1540.10">
    <property type="entry name" value="Rhomboid-like"/>
    <property type="match status" value="1"/>
</dbReference>
<dbReference type="InterPro" id="IPR022764">
    <property type="entry name" value="Peptidase_S54_rhomboid_dom"/>
</dbReference>
<evidence type="ECO:0000259" key="7">
    <source>
        <dbReference type="Pfam" id="PF01694"/>
    </source>
</evidence>
<keyword evidence="4 6" id="KW-1133">Transmembrane helix</keyword>
<dbReference type="EMBL" id="JAHRHJ020000003">
    <property type="protein sequence ID" value="KAH9322806.1"/>
    <property type="molecule type" value="Genomic_DNA"/>
</dbReference>
<keyword evidence="9" id="KW-1185">Reference proteome</keyword>
<dbReference type="SUPFAM" id="SSF144091">
    <property type="entry name" value="Rhomboid-like"/>
    <property type="match status" value="1"/>
</dbReference>
<accession>A0AA38LGC2</accession>
<evidence type="ECO:0000256" key="2">
    <source>
        <dbReference type="ARBA" id="ARBA00009045"/>
    </source>
</evidence>
<comment type="caution">
    <text evidence="8">The sequence shown here is derived from an EMBL/GenBank/DDBJ whole genome shotgun (WGS) entry which is preliminary data.</text>
</comment>
<keyword evidence="3 6" id="KW-0812">Transmembrane</keyword>
<evidence type="ECO:0000313" key="8">
    <source>
        <dbReference type="EMBL" id="KAH9322806.1"/>
    </source>
</evidence>
<feature type="domain" description="Peptidase S54 rhomboid" evidence="7">
    <location>
        <begin position="54"/>
        <end position="111"/>
    </location>
</feature>
<feature type="non-terminal residue" evidence="8">
    <location>
        <position position="1"/>
    </location>
</feature>
<keyword evidence="5 6" id="KW-0472">Membrane</keyword>
<feature type="non-terminal residue" evidence="8">
    <location>
        <position position="157"/>
    </location>
</feature>
<sequence>ASLSTRIGQWWDGVPFITSGLVVVCGIIYLICLLIGYDSYYEICFWPAEVISRFQVYRIYTSVLFHGSVLHVMFNMLALVPIGSGLERIMGSVRYLHATLLVATCNAVLQSSDCLFGSTQSSTSLSFLNARVYDWLLRHHICYDCPWKLALMEIKVA</sequence>
<dbReference type="GO" id="GO:0004252">
    <property type="term" value="F:serine-type endopeptidase activity"/>
    <property type="evidence" value="ECO:0007669"/>
    <property type="project" value="InterPro"/>
</dbReference>
<proteinExistence type="inferred from homology"/>
<evidence type="ECO:0000256" key="4">
    <source>
        <dbReference type="ARBA" id="ARBA00022989"/>
    </source>
</evidence>